<protein>
    <submittedName>
        <fullName evidence="9">Uncharacterized protein</fullName>
    </submittedName>
</protein>
<gene>
    <name evidence="9" type="ORF">WG66_9961</name>
</gene>
<evidence type="ECO:0000256" key="5">
    <source>
        <dbReference type="ARBA" id="ARBA00022989"/>
    </source>
</evidence>
<accession>A0A0W0FME8</accession>
<dbReference type="Gene3D" id="1.20.1250.20">
    <property type="entry name" value="MFS general substrate transporter like domains"/>
    <property type="match status" value="2"/>
</dbReference>
<reference evidence="9 10" key="1">
    <citation type="submission" date="2015-12" db="EMBL/GenBank/DDBJ databases">
        <title>Draft genome sequence of Moniliophthora roreri, the causal agent of frosty pod rot of cacao.</title>
        <authorList>
            <person name="Aime M.C."/>
            <person name="Diaz-Valderrama J.R."/>
            <person name="Kijpornyongpan T."/>
            <person name="Phillips-Mora W."/>
        </authorList>
    </citation>
    <scope>NUCLEOTIDE SEQUENCE [LARGE SCALE GENOMIC DNA]</scope>
    <source>
        <strain evidence="9 10">MCA 2952</strain>
    </source>
</reference>
<evidence type="ECO:0000256" key="1">
    <source>
        <dbReference type="ARBA" id="ARBA00004127"/>
    </source>
</evidence>
<evidence type="ECO:0000256" key="2">
    <source>
        <dbReference type="ARBA" id="ARBA00008335"/>
    </source>
</evidence>
<feature type="transmembrane region" description="Helical" evidence="8">
    <location>
        <begin position="302"/>
        <end position="323"/>
    </location>
</feature>
<dbReference type="SUPFAM" id="SSF103473">
    <property type="entry name" value="MFS general substrate transporter"/>
    <property type="match status" value="1"/>
</dbReference>
<evidence type="ECO:0000256" key="7">
    <source>
        <dbReference type="SAM" id="MobiDB-lite"/>
    </source>
</evidence>
<dbReference type="GO" id="GO:0012505">
    <property type="term" value="C:endomembrane system"/>
    <property type="evidence" value="ECO:0007669"/>
    <property type="project" value="UniProtKB-SubCell"/>
</dbReference>
<feature type="transmembrane region" description="Helical" evidence="8">
    <location>
        <begin position="178"/>
        <end position="198"/>
    </location>
</feature>
<evidence type="ECO:0000313" key="10">
    <source>
        <dbReference type="Proteomes" id="UP000054988"/>
    </source>
</evidence>
<comment type="caution">
    <text evidence="9">The sequence shown here is derived from an EMBL/GenBank/DDBJ whole genome shotgun (WGS) entry which is preliminary data.</text>
</comment>
<feature type="compositionally biased region" description="Polar residues" evidence="7">
    <location>
        <begin position="44"/>
        <end position="54"/>
    </location>
</feature>
<dbReference type="PANTHER" id="PTHR23514">
    <property type="entry name" value="BYPASS OF STOP CODON PROTEIN 6"/>
    <property type="match status" value="1"/>
</dbReference>
<evidence type="ECO:0000256" key="8">
    <source>
        <dbReference type="SAM" id="Phobius"/>
    </source>
</evidence>
<evidence type="ECO:0000313" key="9">
    <source>
        <dbReference type="EMBL" id="KTB37477.1"/>
    </source>
</evidence>
<feature type="transmembrane region" description="Helical" evidence="8">
    <location>
        <begin position="329"/>
        <end position="348"/>
    </location>
</feature>
<comment type="subcellular location">
    <subcellularLocation>
        <location evidence="1">Endomembrane system</location>
        <topology evidence="1">Multi-pass membrane protein</topology>
    </subcellularLocation>
</comment>
<feature type="transmembrane region" description="Helical" evidence="8">
    <location>
        <begin position="419"/>
        <end position="446"/>
    </location>
</feature>
<dbReference type="EMBL" id="LATX01001846">
    <property type="protein sequence ID" value="KTB37477.1"/>
    <property type="molecule type" value="Genomic_DNA"/>
</dbReference>
<keyword evidence="5 8" id="KW-1133">Transmembrane helix</keyword>
<evidence type="ECO:0000256" key="6">
    <source>
        <dbReference type="ARBA" id="ARBA00023136"/>
    </source>
</evidence>
<dbReference type="Proteomes" id="UP000054988">
    <property type="component" value="Unassembled WGS sequence"/>
</dbReference>
<name>A0A0W0FME8_MONRR</name>
<feature type="region of interest" description="Disordered" evidence="7">
    <location>
        <begin position="88"/>
        <end position="113"/>
    </location>
</feature>
<feature type="compositionally biased region" description="Low complexity" evidence="7">
    <location>
        <begin position="63"/>
        <end position="74"/>
    </location>
</feature>
<keyword evidence="6 8" id="KW-0472">Membrane</keyword>
<dbReference type="eggNOG" id="ENOG502SJXJ">
    <property type="taxonomic scope" value="Eukaryota"/>
</dbReference>
<dbReference type="GO" id="GO:0016020">
    <property type="term" value="C:membrane"/>
    <property type="evidence" value="ECO:0007669"/>
    <property type="project" value="TreeGrafter"/>
</dbReference>
<dbReference type="AlphaFoldDB" id="A0A0W0FME8"/>
<keyword evidence="4 8" id="KW-0812">Transmembrane</keyword>
<proteinExistence type="inferred from homology"/>
<feature type="transmembrane region" description="Helical" evidence="8">
    <location>
        <begin position="458"/>
        <end position="477"/>
    </location>
</feature>
<dbReference type="PANTHER" id="PTHR23514:SF3">
    <property type="entry name" value="BYPASS OF STOP CODON PROTEIN 6"/>
    <property type="match status" value="1"/>
</dbReference>
<feature type="transmembrane region" description="Helical" evidence="8">
    <location>
        <begin position="242"/>
        <end position="263"/>
    </location>
</feature>
<dbReference type="InterPro" id="IPR051788">
    <property type="entry name" value="MFS_Transporter"/>
</dbReference>
<sequence length="505" mass="54407">MSSLLSTPAVDYCQKSTPSGLRGRRFSLNPTLPQISFGRPGTGANDSTLQNESAIDSDDDPPNDTTPSLPSPLSNVYMSGYSTNVYIPRHQGSSLPTPGPSLPATPATECPPSTAVDRSGSIIELMGGQPSTAPTPKLDRMKQRLACAYFLYFLCGWGDGVTGTALPYLKAQFNLSDMLTSALFCGSTVGFFIGTFVVEPVTHRFGLYHIGRKSMIPAWLSLHRPTDNVRNTIGFSTSQARFNTLVSASIVHSSFFILMGVRLGFSAMFIAYATAALARAFLTASLNEYLASGPKQAMGYAYGLWAFGGAFAPLVCQSIIAAGAPWPNFYYGSLVVSAINLGFVVYSFRPTQRERFAERKEALAAATPRSSPGTPTDEDREIALSPMTPEEKESPSSSTTLVAAQPQGSGLLRAFRLPLVWAFAVFGWLYCGSETTTQGFAVSYLLATRNANPKTVGYVTSGFNGGLAVGRVLWGYFSPKLNFMQRKTIIVGFMGMLSINYPCIW</sequence>
<feature type="region of interest" description="Disordered" evidence="7">
    <location>
        <begin position="361"/>
        <end position="381"/>
    </location>
</feature>
<feature type="region of interest" description="Disordered" evidence="7">
    <location>
        <begin position="1"/>
        <end position="74"/>
    </location>
</feature>
<feature type="transmembrane region" description="Helical" evidence="8">
    <location>
        <begin position="146"/>
        <end position="166"/>
    </location>
</feature>
<evidence type="ECO:0000256" key="3">
    <source>
        <dbReference type="ARBA" id="ARBA00022448"/>
    </source>
</evidence>
<organism evidence="9 10">
    <name type="scientific">Moniliophthora roreri</name>
    <name type="common">Frosty pod rot fungus</name>
    <name type="synonym">Monilia roreri</name>
    <dbReference type="NCBI Taxonomy" id="221103"/>
    <lineage>
        <taxon>Eukaryota</taxon>
        <taxon>Fungi</taxon>
        <taxon>Dikarya</taxon>
        <taxon>Basidiomycota</taxon>
        <taxon>Agaricomycotina</taxon>
        <taxon>Agaricomycetes</taxon>
        <taxon>Agaricomycetidae</taxon>
        <taxon>Agaricales</taxon>
        <taxon>Marasmiineae</taxon>
        <taxon>Marasmiaceae</taxon>
        <taxon>Moniliophthora</taxon>
    </lineage>
</organism>
<evidence type="ECO:0000256" key="4">
    <source>
        <dbReference type="ARBA" id="ARBA00022692"/>
    </source>
</evidence>
<comment type="similarity">
    <text evidence="2">Belongs to the major facilitator superfamily.</text>
</comment>
<dbReference type="InterPro" id="IPR036259">
    <property type="entry name" value="MFS_trans_sf"/>
</dbReference>
<keyword evidence="3" id="KW-0813">Transport</keyword>
<feature type="transmembrane region" description="Helical" evidence="8">
    <location>
        <begin position="269"/>
        <end position="290"/>
    </location>
</feature>